<evidence type="ECO:0000313" key="1">
    <source>
        <dbReference type="EMBL" id="AXY83279.1"/>
    </source>
</evidence>
<name>A0A385IKA0_9CAUD</name>
<proteinExistence type="predicted"/>
<protein>
    <submittedName>
        <fullName evidence="1">Uncharacterized protein</fullName>
    </submittedName>
</protein>
<gene>
    <name evidence="1" type="ORF">vBBBak10_057</name>
</gene>
<dbReference type="EMBL" id="MG967618">
    <property type="protein sequence ID" value="AXY83279.1"/>
    <property type="molecule type" value="Genomic_DNA"/>
</dbReference>
<keyword evidence="2" id="KW-1185">Reference proteome</keyword>
<evidence type="ECO:0000313" key="2">
    <source>
        <dbReference type="Proteomes" id="UP000262714"/>
    </source>
</evidence>
<reference evidence="1 2" key="1">
    <citation type="submission" date="2018-02" db="EMBL/GenBank/DDBJ databases">
        <title>Genomic characterization of three novel Basilisk-like phages infecting Bacillus anthracis.</title>
        <authorList>
            <person name="Farlow J."/>
            <person name="Bolkvadze D."/>
            <person name="Leshkasheli L."/>
            <person name="Kusradze I."/>
            <person name="Kotorashvili A."/>
            <person name="Kotaria N."/>
            <person name="Balarjishvili N."/>
            <person name="Kvachadze L."/>
            <person name="Nikolich M."/>
            <person name="Kutateladze M."/>
        </authorList>
    </citation>
    <scope>NUCLEOTIDE SEQUENCE [LARGE SCALE GENOMIC DNA]</scope>
</reference>
<sequence length="87" mass="10045">MENKVVENKVEVKYKVKVGEHFVRSCKYSGTEEIKIQDYNLGSEFHFCSFQTHNVASQIAKYLKGTLIEITTTKIVLCNEKEVKIND</sequence>
<accession>A0A385IKA0</accession>
<dbReference type="Proteomes" id="UP000262714">
    <property type="component" value="Segment"/>
</dbReference>
<organism evidence="1 2">
    <name type="scientific">Bacillus phage v_B-Bak10</name>
    <dbReference type="NCBI Taxonomy" id="2094736"/>
    <lineage>
        <taxon>Viruses</taxon>
        <taxon>Duplodnaviria</taxon>
        <taxon>Heunggongvirae</taxon>
        <taxon>Uroviricota</taxon>
        <taxon>Caudoviricetes</taxon>
        <taxon>Sejongvirinae</taxon>
        <taxon>Basiliskvirus</taxon>
        <taxon>Basiliskvirus bak10</taxon>
    </lineage>
</organism>